<gene>
    <name evidence="1" type="ORF">ACFO4N_01065</name>
</gene>
<comment type="caution">
    <text evidence="1">The sequence shown here is derived from an EMBL/GenBank/DDBJ whole genome shotgun (WGS) entry which is preliminary data.</text>
</comment>
<sequence>MDLSHKTEANIELMLEAIKERLQLVNRDVLKASAFSVDCYEDLHDIYKLVNKKKSFSIFEMEGILDELKALRKRD</sequence>
<keyword evidence="2" id="KW-1185">Reference proteome</keyword>
<proteinExistence type="predicted"/>
<organism evidence="1 2">
    <name type="scientific">Camelliibacillus cellulosilyticus</name>
    <dbReference type="NCBI Taxonomy" id="2174486"/>
    <lineage>
        <taxon>Bacteria</taxon>
        <taxon>Bacillati</taxon>
        <taxon>Bacillota</taxon>
        <taxon>Bacilli</taxon>
        <taxon>Bacillales</taxon>
        <taxon>Sporolactobacillaceae</taxon>
        <taxon>Camelliibacillus</taxon>
    </lineage>
</organism>
<dbReference type="RefSeq" id="WP_376844365.1">
    <property type="nucleotide sequence ID" value="NZ_JBHSFW010000001.1"/>
</dbReference>
<evidence type="ECO:0000313" key="1">
    <source>
        <dbReference type="EMBL" id="MFC4617314.1"/>
    </source>
</evidence>
<dbReference type="EMBL" id="JBHSFW010000001">
    <property type="protein sequence ID" value="MFC4617314.1"/>
    <property type="molecule type" value="Genomic_DNA"/>
</dbReference>
<evidence type="ECO:0000313" key="2">
    <source>
        <dbReference type="Proteomes" id="UP001596022"/>
    </source>
</evidence>
<dbReference type="Proteomes" id="UP001596022">
    <property type="component" value="Unassembled WGS sequence"/>
</dbReference>
<protein>
    <submittedName>
        <fullName evidence="1">DUF1128 domain-containing protein</fullName>
    </submittedName>
</protein>
<accession>A0ABV9GJH7</accession>
<name>A0ABV9GJH7_9BACL</name>
<dbReference type="Pfam" id="PF06569">
    <property type="entry name" value="DUF1128"/>
    <property type="match status" value="1"/>
</dbReference>
<reference evidence="2" key="1">
    <citation type="journal article" date="2019" name="Int. J. Syst. Evol. Microbiol.">
        <title>The Global Catalogue of Microorganisms (GCM) 10K type strain sequencing project: providing services to taxonomists for standard genome sequencing and annotation.</title>
        <authorList>
            <consortium name="The Broad Institute Genomics Platform"/>
            <consortium name="The Broad Institute Genome Sequencing Center for Infectious Disease"/>
            <person name="Wu L."/>
            <person name="Ma J."/>
        </authorList>
    </citation>
    <scope>NUCLEOTIDE SEQUENCE [LARGE SCALE GENOMIC DNA]</scope>
    <source>
        <strain evidence="2">CGMCC 1.16306</strain>
    </source>
</reference>
<dbReference type="InterPro" id="IPR009507">
    <property type="entry name" value="UPF0435"/>
</dbReference>